<proteinExistence type="predicted"/>
<gene>
    <name evidence="1" type="ORF">GCM10008179_12030</name>
</gene>
<accession>A0A9W6J1J3</accession>
<dbReference type="AlphaFoldDB" id="A0A9W6J1J3"/>
<evidence type="ECO:0000313" key="1">
    <source>
        <dbReference type="EMBL" id="GLK67565.1"/>
    </source>
</evidence>
<comment type="caution">
    <text evidence="1">The sequence shown here is derived from an EMBL/GenBank/DDBJ whole genome shotgun (WGS) entry which is preliminary data.</text>
</comment>
<reference evidence="1" key="1">
    <citation type="journal article" date="2014" name="Int. J. Syst. Evol. Microbiol.">
        <title>Complete genome sequence of Corynebacterium casei LMG S-19264T (=DSM 44701T), isolated from a smear-ripened cheese.</title>
        <authorList>
            <consortium name="US DOE Joint Genome Institute (JGI-PGF)"/>
            <person name="Walter F."/>
            <person name="Albersmeier A."/>
            <person name="Kalinowski J."/>
            <person name="Ruckert C."/>
        </authorList>
    </citation>
    <scope>NUCLEOTIDE SEQUENCE</scope>
    <source>
        <strain evidence="1">VKM B-2347</strain>
    </source>
</reference>
<evidence type="ECO:0008006" key="3">
    <source>
        <dbReference type="Google" id="ProtNLM"/>
    </source>
</evidence>
<dbReference type="SUPFAM" id="SSF51120">
    <property type="entry name" value="beta-Roll"/>
    <property type="match status" value="3"/>
</dbReference>
<protein>
    <recommendedName>
        <fullName evidence="3">Calcium-binding protein</fullName>
    </recommendedName>
</protein>
<dbReference type="GO" id="GO:0005509">
    <property type="term" value="F:calcium ion binding"/>
    <property type="evidence" value="ECO:0007669"/>
    <property type="project" value="InterPro"/>
</dbReference>
<evidence type="ECO:0000313" key="2">
    <source>
        <dbReference type="Proteomes" id="UP001143372"/>
    </source>
</evidence>
<dbReference type="Gene3D" id="2.150.10.10">
    <property type="entry name" value="Serralysin-like metalloprotease, C-terminal"/>
    <property type="match status" value="4"/>
</dbReference>
<dbReference type="Proteomes" id="UP001143372">
    <property type="component" value="Unassembled WGS sequence"/>
</dbReference>
<dbReference type="Pfam" id="PF00353">
    <property type="entry name" value="HemolysinCabind"/>
    <property type="match status" value="4"/>
</dbReference>
<dbReference type="InterPro" id="IPR001343">
    <property type="entry name" value="Hemolysn_Ca-bd"/>
</dbReference>
<organism evidence="1 2">
    <name type="scientific">Hansschlegelia plantiphila</name>
    <dbReference type="NCBI Taxonomy" id="374655"/>
    <lineage>
        <taxon>Bacteria</taxon>
        <taxon>Pseudomonadati</taxon>
        <taxon>Pseudomonadota</taxon>
        <taxon>Alphaproteobacteria</taxon>
        <taxon>Hyphomicrobiales</taxon>
        <taxon>Methylopilaceae</taxon>
        <taxon>Hansschlegelia</taxon>
    </lineage>
</organism>
<sequence length="647" mass="65601">MPIISTDQSETNKLYTVHYDSSPETFIVKQDVVVYLYSNSGPVATFYEDGFAGAGLVNYGHVVGDGVAIGAWFKDGSALVRNGAGGDIVAEGGGVRFDGRFSELDNDGLISSSNYSAAFGDGGVLHNTGRMVGAVYGSIKQSGLTIDNSGLIDAGGGTALFLTGAAETTFLSIRVVNAGTLNGSVQIYSESGNAKSSIANSGLINGDINCFALDDTIVNSAGHITGDVFLGDGADTFDNRGGHVDGMVSGGAGDDAFIIDATPVSIFEDTNGGSDTLASSTISLSLANYSNIENLKLLGALNLNLTGDAGDNILTGNSGRNALKGGLGDDTYYVQTAADTVSEAKGAGYDTVHSTVSFSLAGQYVEHLILDGFAAIDATGNTQNNLLTGNDAANLFIGGEGADTLEGGGGVDTASYATASKAVTANLVSGGTAGDAAGDRYSSIENLIGSKYADVLTGDGSVNVITGGAGADTMIGGKGGDTYYVDNSADVVVEANVPADYDAVHATASFSLAGQYIETLFLDGAGAINGTGNSLANYIQGNAKANVIEGAKGDDVFLGGAGADTFVYHAKFGMDTIEDFAAGSGSGHDLLRIDKSLFANYAAVMAHATEMNNDGVYTTTIAYDANDTITLLDTAKADLTSADFLFG</sequence>
<dbReference type="PRINTS" id="PR00313">
    <property type="entry name" value="CABNDNGRPT"/>
</dbReference>
<name>A0A9W6J1J3_9HYPH</name>
<dbReference type="EMBL" id="BSFI01000006">
    <property type="protein sequence ID" value="GLK67565.1"/>
    <property type="molecule type" value="Genomic_DNA"/>
</dbReference>
<dbReference type="RefSeq" id="WP_271167813.1">
    <property type="nucleotide sequence ID" value="NZ_BSFI01000006.1"/>
</dbReference>
<reference evidence="1" key="2">
    <citation type="submission" date="2023-01" db="EMBL/GenBank/DDBJ databases">
        <authorList>
            <person name="Sun Q."/>
            <person name="Evtushenko L."/>
        </authorList>
    </citation>
    <scope>NUCLEOTIDE SEQUENCE</scope>
    <source>
        <strain evidence="1">VKM B-2347</strain>
    </source>
</reference>
<keyword evidence="2" id="KW-1185">Reference proteome</keyword>
<dbReference type="InterPro" id="IPR011049">
    <property type="entry name" value="Serralysin-like_metalloprot_C"/>
</dbReference>